<proteinExistence type="predicted"/>
<evidence type="ECO:0000313" key="4">
    <source>
        <dbReference type="Proteomes" id="UP000054481"/>
    </source>
</evidence>
<gene>
    <name evidence="3" type="ORF">HIM_03434</name>
</gene>
<protein>
    <submittedName>
        <fullName evidence="3">Uncharacterized protein</fullName>
    </submittedName>
</protein>
<keyword evidence="2" id="KW-0472">Membrane</keyword>
<evidence type="ECO:0000256" key="2">
    <source>
        <dbReference type="SAM" id="Phobius"/>
    </source>
</evidence>
<dbReference type="AlphaFoldDB" id="A0A0F7ZVS3"/>
<keyword evidence="2" id="KW-1133">Transmembrane helix</keyword>
<sequence length="183" mass="19634">MPSAAAKSAQEDQDIHERPRRSSFRDAVGEKAAGVYALAQRSVDRVVAPDSRRRAYDSASSLAASRPILFSFAILQLTFSFLPLLIFAVFAASTVAFAIGAAILFSLFWVGVALLVLVPTLLVVSSIAVLVWGWALASFLIARWLYAHVPVSVTGAVQADAAGMRLGLVKDEHGIDGKVEDKY</sequence>
<dbReference type="Pfam" id="PF16015">
    <property type="entry name" value="Promethin"/>
    <property type="match status" value="1"/>
</dbReference>
<reference evidence="3 4" key="1">
    <citation type="journal article" date="2014" name="Genome Biol. Evol.">
        <title>Comparative genomics and transcriptomics analyses reveal divergent lifestyle features of nematode endoparasitic fungus Hirsutella minnesotensis.</title>
        <authorList>
            <person name="Lai Y."/>
            <person name="Liu K."/>
            <person name="Zhang X."/>
            <person name="Zhang X."/>
            <person name="Li K."/>
            <person name="Wang N."/>
            <person name="Shu C."/>
            <person name="Wu Y."/>
            <person name="Wang C."/>
            <person name="Bushley K.E."/>
            <person name="Xiang M."/>
            <person name="Liu X."/>
        </authorList>
    </citation>
    <scope>NUCLEOTIDE SEQUENCE [LARGE SCALE GENOMIC DNA]</scope>
    <source>
        <strain evidence="3 4">3608</strain>
    </source>
</reference>
<accession>A0A0F7ZVS3</accession>
<feature type="transmembrane region" description="Helical" evidence="2">
    <location>
        <begin position="97"/>
        <end position="117"/>
    </location>
</feature>
<dbReference type="OrthoDB" id="3928876at2759"/>
<dbReference type="EMBL" id="KQ030508">
    <property type="protein sequence ID" value="KJZ77113.1"/>
    <property type="molecule type" value="Genomic_DNA"/>
</dbReference>
<keyword evidence="4" id="KW-1185">Reference proteome</keyword>
<dbReference type="Proteomes" id="UP000054481">
    <property type="component" value="Unassembled WGS sequence"/>
</dbReference>
<keyword evidence="2" id="KW-0812">Transmembrane</keyword>
<feature type="region of interest" description="Disordered" evidence="1">
    <location>
        <begin position="1"/>
        <end position="27"/>
    </location>
</feature>
<evidence type="ECO:0000256" key="1">
    <source>
        <dbReference type="SAM" id="MobiDB-lite"/>
    </source>
</evidence>
<organism evidence="3 4">
    <name type="scientific">Hirsutella minnesotensis 3608</name>
    <dbReference type="NCBI Taxonomy" id="1043627"/>
    <lineage>
        <taxon>Eukaryota</taxon>
        <taxon>Fungi</taxon>
        <taxon>Dikarya</taxon>
        <taxon>Ascomycota</taxon>
        <taxon>Pezizomycotina</taxon>
        <taxon>Sordariomycetes</taxon>
        <taxon>Hypocreomycetidae</taxon>
        <taxon>Hypocreales</taxon>
        <taxon>Ophiocordycipitaceae</taxon>
        <taxon>Hirsutella</taxon>
    </lineage>
</organism>
<feature type="transmembrane region" description="Helical" evidence="2">
    <location>
        <begin position="123"/>
        <end position="146"/>
    </location>
</feature>
<evidence type="ECO:0000313" key="3">
    <source>
        <dbReference type="EMBL" id="KJZ77113.1"/>
    </source>
</evidence>
<name>A0A0F7ZVS3_9HYPO</name>
<feature type="transmembrane region" description="Helical" evidence="2">
    <location>
        <begin position="68"/>
        <end position="90"/>
    </location>
</feature>